<accession>B1ZX96</accession>
<dbReference type="PANTHER" id="PTHR24567:SF74">
    <property type="entry name" value="HTH-TYPE TRANSCRIPTIONAL REGULATOR ARCR"/>
    <property type="match status" value="1"/>
</dbReference>
<dbReference type="RefSeq" id="WP_012375683.1">
    <property type="nucleotide sequence ID" value="NC_010571.1"/>
</dbReference>
<dbReference type="GO" id="GO:0003700">
    <property type="term" value="F:DNA-binding transcription factor activity"/>
    <property type="evidence" value="ECO:0007669"/>
    <property type="project" value="TreeGrafter"/>
</dbReference>
<dbReference type="GO" id="GO:0003677">
    <property type="term" value="F:DNA binding"/>
    <property type="evidence" value="ECO:0007669"/>
    <property type="project" value="UniProtKB-KW"/>
</dbReference>
<dbReference type="Gene3D" id="2.60.120.10">
    <property type="entry name" value="Jelly Rolls"/>
    <property type="match status" value="1"/>
</dbReference>
<dbReference type="InterPro" id="IPR050397">
    <property type="entry name" value="Env_Response_Regulators"/>
</dbReference>
<dbReference type="AlphaFoldDB" id="B1ZX96"/>
<feature type="domain" description="Cyclic nucleotide-binding" evidence="4">
    <location>
        <begin position="27"/>
        <end position="146"/>
    </location>
</feature>
<organism evidence="6 7">
    <name type="scientific">Opitutus terrae (strain DSM 11246 / JCM 15787 / PB90-1)</name>
    <dbReference type="NCBI Taxonomy" id="452637"/>
    <lineage>
        <taxon>Bacteria</taxon>
        <taxon>Pseudomonadati</taxon>
        <taxon>Verrucomicrobiota</taxon>
        <taxon>Opitutia</taxon>
        <taxon>Opitutales</taxon>
        <taxon>Opitutaceae</taxon>
        <taxon>Opitutus</taxon>
    </lineage>
</organism>
<dbReference type="InterPro" id="IPR018490">
    <property type="entry name" value="cNMP-bd_dom_sf"/>
</dbReference>
<dbReference type="GO" id="GO:0005829">
    <property type="term" value="C:cytosol"/>
    <property type="evidence" value="ECO:0007669"/>
    <property type="project" value="TreeGrafter"/>
</dbReference>
<gene>
    <name evidence="6" type="ordered locus">Oter_2867</name>
</gene>
<sequence>MSINAVSPSLHDHRLAALVSSLRACPLFDALPHADLETIAEGCQMRSLQKGEILFHEGEPAEGFYVIQLGQIGIFFITPEGREQIFSVFRAPESFAEVVMAMRHFPAGAKALEYSRVILVRRAPFRELLGRKPELALQMLASMSMHLKELLRLLQDSRGRQIEARLAEWLLQQSPAAAAGCPAVFELPVAKKVLASQLGVTSETLSRTFARFREEKVIQVTGATIGVLNGARLRAYAAGTA</sequence>
<dbReference type="PROSITE" id="PS50042">
    <property type="entry name" value="CNMP_BINDING_3"/>
    <property type="match status" value="1"/>
</dbReference>
<keyword evidence="1" id="KW-0805">Transcription regulation</keyword>
<dbReference type="CDD" id="cd00038">
    <property type="entry name" value="CAP_ED"/>
    <property type="match status" value="1"/>
</dbReference>
<dbReference type="PANTHER" id="PTHR24567">
    <property type="entry name" value="CRP FAMILY TRANSCRIPTIONAL REGULATORY PROTEIN"/>
    <property type="match status" value="1"/>
</dbReference>
<dbReference type="KEGG" id="ote:Oter_2867"/>
<dbReference type="InterPro" id="IPR012318">
    <property type="entry name" value="HTH_CRP"/>
</dbReference>
<evidence type="ECO:0000313" key="6">
    <source>
        <dbReference type="EMBL" id="ACB76148.1"/>
    </source>
</evidence>
<dbReference type="Gene3D" id="1.10.10.10">
    <property type="entry name" value="Winged helix-like DNA-binding domain superfamily/Winged helix DNA-binding domain"/>
    <property type="match status" value="1"/>
</dbReference>
<dbReference type="InterPro" id="IPR036390">
    <property type="entry name" value="WH_DNA-bd_sf"/>
</dbReference>
<dbReference type="STRING" id="452637.Oter_2867"/>
<evidence type="ECO:0000256" key="1">
    <source>
        <dbReference type="ARBA" id="ARBA00023015"/>
    </source>
</evidence>
<dbReference type="InterPro" id="IPR014710">
    <property type="entry name" value="RmlC-like_jellyroll"/>
</dbReference>
<evidence type="ECO:0000259" key="4">
    <source>
        <dbReference type="PROSITE" id="PS50042"/>
    </source>
</evidence>
<dbReference type="HOGENOM" id="CLU_075053_3_1_0"/>
<reference evidence="6 7" key="1">
    <citation type="journal article" date="2011" name="J. Bacteriol.">
        <title>Genome sequence of the verrucomicrobium Opitutus terrae PB90-1, an abundant inhabitant of rice paddy soil ecosystems.</title>
        <authorList>
            <person name="van Passel M.W."/>
            <person name="Kant R."/>
            <person name="Palva A."/>
            <person name="Copeland A."/>
            <person name="Lucas S."/>
            <person name="Lapidus A."/>
            <person name="Glavina del Rio T."/>
            <person name="Pitluck S."/>
            <person name="Goltsman E."/>
            <person name="Clum A."/>
            <person name="Sun H."/>
            <person name="Schmutz J."/>
            <person name="Larimer F.W."/>
            <person name="Land M.L."/>
            <person name="Hauser L."/>
            <person name="Kyrpides N."/>
            <person name="Mikhailova N."/>
            <person name="Richardson P.P."/>
            <person name="Janssen P.H."/>
            <person name="de Vos W.M."/>
            <person name="Smidt H."/>
        </authorList>
    </citation>
    <scope>NUCLEOTIDE SEQUENCE [LARGE SCALE GENOMIC DNA]</scope>
    <source>
        <strain evidence="7">DSM 11246 / JCM 15787 / PB90-1</strain>
    </source>
</reference>
<protein>
    <submittedName>
        <fullName evidence="6">Transcriptional regulator, Crp/Fnr family</fullName>
    </submittedName>
</protein>
<dbReference type="SMART" id="SM00419">
    <property type="entry name" value="HTH_CRP"/>
    <property type="match status" value="1"/>
</dbReference>
<dbReference type="OrthoDB" id="892842at2"/>
<dbReference type="SMART" id="SM00100">
    <property type="entry name" value="cNMP"/>
    <property type="match status" value="1"/>
</dbReference>
<dbReference type="SUPFAM" id="SSF46785">
    <property type="entry name" value="Winged helix' DNA-binding domain"/>
    <property type="match status" value="1"/>
</dbReference>
<dbReference type="eggNOG" id="COG0664">
    <property type="taxonomic scope" value="Bacteria"/>
</dbReference>
<proteinExistence type="predicted"/>
<evidence type="ECO:0000256" key="2">
    <source>
        <dbReference type="ARBA" id="ARBA00023125"/>
    </source>
</evidence>
<dbReference type="Pfam" id="PF13545">
    <property type="entry name" value="HTH_Crp_2"/>
    <property type="match status" value="1"/>
</dbReference>
<name>B1ZX96_OPITP</name>
<dbReference type="SUPFAM" id="SSF51206">
    <property type="entry name" value="cAMP-binding domain-like"/>
    <property type="match status" value="1"/>
</dbReference>
<keyword evidence="2" id="KW-0238">DNA-binding</keyword>
<evidence type="ECO:0000313" key="7">
    <source>
        <dbReference type="Proteomes" id="UP000007013"/>
    </source>
</evidence>
<keyword evidence="3" id="KW-0804">Transcription</keyword>
<keyword evidence="7" id="KW-1185">Reference proteome</keyword>
<dbReference type="Pfam" id="PF00027">
    <property type="entry name" value="cNMP_binding"/>
    <property type="match status" value="1"/>
</dbReference>
<dbReference type="PRINTS" id="PR00034">
    <property type="entry name" value="HTHCRP"/>
</dbReference>
<feature type="domain" description="HTH crp-type" evidence="5">
    <location>
        <begin position="160"/>
        <end position="231"/>
    </location>
</feature>
<dbReference type="InterPro" id="IPR036388">
    <property type="entry name" value="WH-like_DNA-bd_sf"/>
</dbReference>
<dbReference type="Proteomes" id="UP000007013">
    <property type="component" value="Chromosome"/>
</dbReference>
<dbReference type="PROSITE" id="PS51063">
    <property type="entry name" value="HTH_CRP_2"/>
    <property type="match status" value="1"/>
</dbReference>
<dbReference type="InterPro" id="IPR000595">
    <property type="entry name" value="cNMP-bd_dom"/>
</dbReference>
<evidence type="ECO:0000256" key="3">
    <source>
        <dbReference type="ARBA" id="ARBA00023163"/>
    </source>
</evidence>
<evidence type="ECO:0000259" key="5">
    <source>
        <dbReference type="PROSITE" id="PS51063"/>
    </source>
</evidence>
<dbReference type="EMBL" id="CP001032">
    <property type="protein sequence ID" value="ACB76148.1"/>
    <property type="molecule type" value="Genomic_DNA"/>
</dbReference>